<proteinExistence type="predicted"/>
<evidence type="ECO:0000313" key="2">
    <source>
        <dbReference type="Proteomes" id="UP000034164"/>
    </source>
</evidence>
<name>A0A0G2IAM2_9EURO</name>
<dbReference type="AlphaFoldDB" id="A0A0G2IAM2"/>
<dbReference type="VEuPathDB" id="FungiDB:EMCG_06797"/>
<protein>
    <submittedName>
        <fullName evidence="1">Uncharacterized protein</fullName>
    </submittedName>
</protein>
<gene>
    <name evidence="1" type="ORF">EMCG_06797</name>
</gene>
<reference evidence="2" key="1">
    <citation type="journal article" date="2015" name="PLoS Genet.">
        <title>The dynamic genome and transcriptome of the human fungal pathogen Blastomyces and close relative Emmonsia.</title>
        <authorList>
            <person name="Munoz J.F."/>
            <person name="Gauthier G.M."/>
            <person name="Desjardins C.A."/>
            <person name="Gallo J.E."/>
            <person name="Holder J."/>
            <person name="Sullivan T.D."/>
            <person name="Marty A.J."/>
            <person name="Carmen J.C."/>
            <person name="Chen Z."/>
            <person name="Ding L."/>
            <person name="Gujja S."/>
            <person name="Magrini V."/>
            <person name="Misas E."/>
            <person name="Mitreva M."/>
            <person name="Priest M."/>
            <person name="Saif S."/>
            <person name="Whiston E.A."/>
            <person name="Young S."/>
            <person name="Zeng Q."/>
            <person name="Goldman W.E."/>
            <person name="Mardis E.R."/>
            <person name="Taylor J.W."/>
            <person name="McEwen J.G."/>
            <person name="Clay O.K."/>
            <person name="Klein B.S."/>
            <person name="Cuomo C.A."/>
        </authorList>
    </citation>
    <scope>NUCLEOTIDE SEQUENCE [LARGE SCALE GENOMIC DNA]</scope>
    <source>
        <strain evidence="2">UAMH 3008</strain>
    </source>
</reference>
<dbReference type="Proteomes" id="UP000034164">
    <property type="component" value="Unassembled WGS sequence"/>
</dbReference>
<evidence type="ECO:0000313" key="1">
    <source>
        <dbReference type="EMBL" id="KKZ67563.1"/>
    </source>
</evidence>
<sequence>MKLSGYAEKVPSETLEVLLCAGTSGIGYMRLKREFVRQRNPTKPNSIPSTENDREYFGRGMVRSLKRSSLNWQEVAEDRQIWWGGEGRRSPPVDPGWAGIAKTGMVGSRYSKSNARQIHEAGNEQTGVELGIGHLECSIRIEHG</sequence>
<organism evidence="1 2">
    <name type="scientific">[Emmonsia] crescens</name>
    <dbReference type="NCBI Taxonomy" id="73230"/>
    <lineage>
        <taxon>Eukaryota</taxon>
        <taxon>Fungi</taxon>
        <taxon>Dikarya</taxon>
        <taxon>Ascomycota</taxon>
        <taxon>Pezizomycotina</taxon>
        <taxon>Eurotiomycetes</taxon>
        <taxon>Eurotiomycetidae</taxon>
        <taxon>Onygenales</taxon>
        <taxon>Ajellomycetaceae</taxon>
        <taxon>Emergomyces</taxon>
    </lineage>
</organism>
<accession>A0A0G2IAM2</accession>
<dbReference type="EMBL" id="LCZI01000234">
    <property type="protein sequence ID" value="KKZ67563.1"/>
    <property type="molecule type" value="Genomic_DNA"/>
</dbReference>
<comment type="caution">
    <text evidence="1">The sequence shown here is derived from an EMBL/GenBank/DDBJ whole genome shotgun (WGS) entry which is preliminary data.</text>
</comment>